<dbReference type="InterPro" id="IPR009061">
    <property type="entry name" value="DNA-bd_dom_put_sf"/>
</dbReference>
<dbReference type="Proteomes" id="UP001076655">
    <property type="component" value="Unassembled WGS sequence"/>
</dbReference>
<reference evidence="1" key="1">
    <citation type="submission" date="2022-08" db="EMBL/GenBank/DDBJ databases">
        <authorList>
            <person name="Dale J.L."/>
        </authorList>
    </citation>
    <scope>NUCLEOTIDE SEQUENCE</scope>
    <source>
        <strain evidence="1">2022EL-00758</strain>
    </source>
</reference>
<dbReference type="InterPro" id="IPR038137">
    <property type="entry name" value="Excisionase-like_sf"/>
</dbReference>
<dbReference type="GeneID" id="93359951"/>
<dbReference type="Pfam" id="PF07825">
    <property type="entry name" value="Exc"/>
    <property type="match status" value="1"/>
</dbReference>
<dbReference type="EMBL" id="JAPNMI010000006">
    <property type="protein sequence ID" value="MCY0790422.1"/>
    <property type="molecule type" value="Genomic_DNA"/>
</dbReference>
<organism evidence="1 2">
    <name type="scientific">Morganella morganii</name>
    <name type="common">Proteus morganii</name>
    <dbReference type="NCBI Taxonomy" id="582"/>
    <lineage>
        <taxon>Bacteria</taxon>
        <taxon>Pseudomonadati</taxon>
        <taxon>Pseudomonadota</taxon>
        <taxon>Gammaproteobacteria</taxon>
        <taxon>Enterobacterales</taxon>
        <taxon>Morganellaceae</taxon>
        <taxon>Morganella</taxon>
    </lineage>
</organism>
<dbReference type="Gene3D" id="1.10.1660.20">
    <property type="match status" value="1"/>
</dbReference>
<dbReference type="GO" id="GO:0006310">
    <property type="term" value="P:DNA recombination"/>
    <property type="evidence" value="ECO:0007669"/>
    <property type="project" value="InterPro"/>
</dbReference>
<gene>
    <name evidence="1" type="ORF">N0392_12090</name>
</gene>
<sequence>MSRMVDLEAWAEHEFGDEAPSRRTLYKYAKSHMMVPPALKVGKKWMVDRDARYVGIISKPQLPGNSGDMLRRILSDGCETTLS</sequence>
<dbReference type="AlphaFoldDB" id="A0A3S4EZK0"/>
<protein>
    <submittedName>
        <fullName evidence="1">Excisionase</fullName>
    </submittedName>
</protein>
<dbReference type="RefSeq" id="WP_071992669.1">
    <property type="nucleotide sequence ID" value="NZ_BPMH01000052.1"/>
</dbReference>
<evidence type="ECO:0000313" key="1">
    <source>
        <dbReference type="EMBL" id="MCY0790422.1"/>
    </source>
</evidence>
<evidence type="ECO:0000313" key="2">
    <source>
        <dbReference type="Proteomes" id="UP001076655"/>
    </source>
</evidence>
<comment type="caution">
    <text evidence="1">The sequence shown here is derived from an EMBL/GenBank/DDBJ whole genome shotgun (WGS) entry which is preliminary data.</text>
</comment>
<name>A0A3S4EZK0_MORMO</name>
<accession>A0A3S4EZK0</accession>
<dbReference type="InterPro" id="IPR012884">
    <property type="entry name" value="Excisionase-like"/>
</dbReference>
<proteinExistence type="predicted"/>
<dbReference type="SUPFAM" id="SSF46955">
    <property type="entry name" value="Putative DNA-binding domain"/>
    <property type="match status" value="1"/>
</dbReference>
<dbReference type="GO" id="GO:0003677">
    <property type="term" value="F:DNA binding"/>
    <property type="evidence" value="ECO:0007669"/>
    <property type="project" value="InterPro"/>
</dbReference>